<dbReference type="InterPro" id="IPR029063">
    <property type="entry name" value="SAM-dependent_MTases_sf"/>
</dbReference>
<protein>
    <submittedName>
        <fullName evidence="2">SAM-dependent methyltransferase</fullName>
    </submittedName>
</protein>
<evidence type="ECO:0000259" key="1">
    <source>
        <dbReference type="Pfam" id="PF13649"/>
    </source>
</evidence>
<gene>
    <name evidence="2" type="ORF">NSPZN2_10116</name>
</gene>
<name>A0ABN7KEH9_9BACT</name>
<keyword evidence="3" id="KW-1185">Reference proteome</keyword>
<dbReference type="Pfam" id="PF13649">
    <property type="entry name" value="Methyltransf_25"/>
    <property type="match status" value="1"/>
</dbReference>
<keyword evidence="2" id="KW-0808">Transferase</keyword>
<feature type="domain" description="Methyltransferase" evidence="1">
    <location>
        <begin position="47"/>
        <end position="141"/>
    </location>
</feature>
<dbReference type="Proteomes" id="UP000675880">
    <property type="component" value="Unassembled WGS sequence"/>
</dbReference>
<accession>A0ABN7KEH9</accession>
<evidence type="ECO:0000313" key="3">
    <source>
        <dbReference type="Proteomes" id="UP000675880"/>
    </source>
</evidence>
<keyword evidence="2" id="KW-0489">Methyltransferase</keyword>
<sequence>MKRTLEPELMEDVAQARAYARADFAEENQGFVDRFRGYFPDWHSGHVVDLGCGPGDIPIRFLRAYPEARVTAVDASRPMLDLAAEAIAGAGLANHITLRCERFQSLVLSEQADVLLSNSLLHHVPNPLQFWFRLKQLAKPGACILVMDLLRPDSPETAQALVEQYAPKEDPILKRDFYHSLLAAFTEDEVAAQLAEMNLSRLLIDVPDDRHWVVGGTIL</sequence>
<dbReference type="CDD" id="cd02440">
    <property type="entry name" value="AdoMet_MTases"/>
    <property type="match status" value="1"/>
</dbReference>
<dbReference type="SUPFAM" id="SSF53335">
    <property type="entry name" value="S-adenosyl-L-methionine-dependent methyltransferases"/>
    <property type="match status" value="1"/>
</dbReference>
<dbReference type="GO" id="GO:0032259">
    <property type="term" value="P:methylation"/>
    <property type="evidence" value="ECO:0007669"/>
    <property type="project" value="UniProtKB-KW"/>
</dbReference>
<dbReference type="GO" id="GO:0008168">
    <property type="term" value="F:methyltransferase activity"/>
    <property type="evidence" value="ECO:0007669"/>
    <property type="project" value="UniProtKB-KW"/>
</dbReference>
<dbReference type="RefSeq" id="WP_213040060.1">
    <property type="nucleotide sequence ID" value="NZ_CAJNBJ010000001.1"/>
</dbReference>
<dbReference type="PANTHER" id="PTHR43667:SF2">
    <property type="entry name" value="FATTY ACID C-METHYL TRANSFERASE"/>
    <property type="match status" value="1"/>
</dbReference>
<comment type="caution">
    <text evidence="2">The sequence shown here is derived from an EMBL/GenBank/DDBJ whole genome shotgun (WGS) entry which is preliminary data.</text>
</comment>
<organism evidence="2 3">
    <name type="scientific">Nitrospira defluvii</name>
    <dbReference type="NCBI Taxonomy" id="330214"/>
    <lineage>
        <taxon>Bacteria</taxon>
        <taxon>Pseudomonadati</taxon>
        <taxon>Nitrospirota</taxon>
        <taxon>Nitrospiria</taxon>
        <taxon>Nitrospirales</taxon>
        <taxon>Nitrospiraceae</taxon>
        <taxon>Nitrospira</taxon>
    </lineage>
</organism>
<reference evidence="2 3" key="1">
    <citation type="submission" date="2021-02" db="EMBL/GenBank/DDBJ databases">
        <authorList>
            <person name="Han P."/>
        </authorList>
    </citation>
    <scope>NUCLEOTIDE SEQUENCE [LARGE SCALE GENOMIC DNA]</scope>
    <source>
        <strain evidence="2">Candidatus Nitrospira sp. ZN2</strain>
    </source>
</reference>
<dbReference type="EMBL" id="CAJNBJ010000001">
    <property type="protein sequence ID" value="CAE6688907.1"/>
    <property type="molecule type" value="Genomic_DNA"/>
</dbReference>
<dbReference type="PANTHER" id="PTHR43667">
    <property type="entry name" value="CYCLOPROPANE-FATTY-ACYL-PHOSPHOLIPID SYNTHASE"/>
    <property type="match status" value="1"/>
</dbReference>
<evidence type="ECO:0000313" key="2">
    <source>
        <dbReference type="EMBL" id="CAE6688907.1"/>
    </source>
</evidence>
<proteinExistence type="predicted"/>
<dbReference type="Gene3D" id="3.40.50.150">
    <property type="entry name" value="Vaccinia Virus protein VP39"/>
    <property type="match status" value="1"/>
</dbReference>
<dbReference type="InterPro" id="IPR050723">
    <property type="entry name" value="CFA/CMAS"/>
</dbReference>
<dbReference type="InterPro" id="IPR041698">
    <property type="entry name" value="Methyltransf_25"/>
</dbReference>